<keyword evidence="3" id="KW-1185">Reference proteome</keyword>
<dbReference type="RefSeq" id="WP_184007644.1">
    <property type="nucleotide sequence ID" value="NZ_JACIJS010000001.1"/>
</dbReference>
<dbReference type="InterPro" id="IPR028992">
    <property type="entry name" value="Hedgehog/Intein_dom"/>
</dbReference>
<evidence type="ECO:0000259" key="1">
    <source>
        <dbReference type="Pfam" id="PF13403"/>
    </source>
</evidence>
<proteinExistence type="predicted"/>
<evidence type="ECO:0000313" key="2">
    <source>
        <dbReference type="EMBL" id="MBB5514250.1"/>
    </source>
</evidence>
<protein>
    <recommendedName>
        <fullName evidence="1">Hedgehog/Intein (Hint) domain-containing protein</fullName>
    </recommendedName>
</protein>
<dbReference type="SUPFAM" id="SSF51294">
    <property type="entry name" value="Hedgehog/intein (Hint) domain"/>
    <property type="match status" value="1"/>
</dbReference>
<feature type="domain" description="Hedgehog/Intein (Hint)" evidence="1">
    <location>
        <begin position="144"/>
        <end position="289"/>
    </location>
</feature>
<dbReference type="InterPro" id="IPR036844">
    <property type="entry name" value="Hint_dom_sf"/>
</dbReference>
<gene>
    <name evidence="2" type="ORF">FHS89_000248</name>
</gene>
<dbReference type="Pfam" id="PF13403">
    <property type="entry name" value="Hint_2"/>
    <property type="match status" value="1"/>
</dbReference>
<reference evidence="2 3" key="1">
    <citation type="submission" date="2020-08" db="EMBL/GenBank/DDBJ databases">
        <title>Genomic Encyclopedia of Type Strains, Phase IV (KMG-IV): sequencing the most valuable type-strain genomes for metagenomic binning, comparative biology and taxonomic classification.</title>
        <authorList>
            <person name="Goeker M."/>
        </authorList>
    </citation>
    <scope>NUCLEOTIDE SEQUENCE [LARGE SCALE GENOMIC DNA]</scope>
    <source>
        <strain evidence="2 3">DSM 103377</strain>
    </source>
</reference>
<sequence>MVVESKTFFSTTTTYNNGDTNFNGKSANFTIQFRSSDPDGAGPLTGDIVLDYNTAGTLTDPDTEIFINGQWRTFEVLRVDTMAPGETFEGETVVILQIAGLPGGANSIAFWPELEPTQAEVAAFPNGRADLTGPNTQAPPYSNICFGPGTRILTPWGAVPIESLKAGTHCVHPDRSPTPIRWVGQQHWSAEDLQQAPKLWPVRIKKDALGPGYPRTDLVVSQQHRILISSPELDIRFGASEMFVPAIWLTDLDGVETFCPEDGITYYHILFDAHQLVFANGQLAESLLMARQTCDALNREMWEEVRQIFPGIDPGAVPVAHGQWIACRPVLRKHEFQATLEDIARGVMAPPAQSVPA</sequence>
<evidence type="ECO:0000313" key="3">
    <source>
        <dbReference type="Proteomes" id="UP000553766"/>
    </source>
</evidence>
<dbReference type="AlphaFoldDB" id="A0A840WSR3"/>
<name>A0A840WSR3_9RHOB</name>
<dbReference type="EMBL" id="JACIJS010000001">
    <property type="protein sequence ID" value="MBB5514250.1"/>
    <property type="molecule type" value="Genomic_DNA"/>
</dbReference>
<dbReference type="Proteomes" id="UP000553766">
    <property type="component" value="Unassembled WGS sequence"/>
</dbReference>
<organism evidence="2 3">
    <name type="scientific">Rubricella aquisinus</name>
    <dbReference type="NCBI Taxonomy" id="2028108"/>
    <lineage>
        <taxon>Bacteria</taxon>
        <taxon>Pseudomonadati</taxon>
        <taxon>Pseudomonadota</taxon>
        <taxon>Alphaproteobacteria</taxon>
        <taxon>Rhodobacterales</taxon>
        <taxon>Paracoccaceae</taxon>
        <taxon>Rubricella</taxon>
    </lineage>
</organism>
<accession>A0A840WSR3</accession>
<comment type="caution">
    <text evidence="2">The sequence shown here is derived from an EMBL/GenBank/DDBJ whole genome shotgun (WGS) entry which is preliminary data.</text>
</comment>